<dbReference type="Gene3D" id="1.10.238.10">
    <property type="entry name" value="EF-hand"/>
    <property type="match status" value="1"/>
</dbReference>
<accession>A0A8I6RR90</accession>
<dbReference type="InterPro" id="IPR002048">
    <property type="entry name" value="EF_hand_dom"/>
</dbReference>
<dbReference type="AlphaFoldDB" id="A0A8I6RR90"/>
<dbReference type="OrthoDB" id="6041230at2759"/>
<dbReference type="SUPFAM" id="SSF47473">
    <property type="entry name" value="EF-hand"/>
    <property type="match status" value="1"/>
</dbReference>
<feature type="domain" description="EF-hand" evidence="3">
    <location>
        <begin position="272"/>
        <end position="301"/>
    </location>
</feature>
<evidence type="ECO:0000313" key="5">
    <source>
        <dbReference type="Proteomes" id="UP000494040"/>
    </source>
</evidence>
<dbReference type="RefSeq" id="XP_014248682.1">
    <property type="nucleotide sequence ID" value="XM_014393196.2"/>
</dbReference>
<name>A0A8I6RR90_CIMLE</name>
<keyword evidence="1" id="KW-0106">Calcium</keyword>
<keyword evidence="5" id="KW-1185">Reference proteome</keyword>
<evidence type="ECO:0000256" key="1">
    <source>
        <dbReference type="ARBA" id="ARBA00022837"/>
    </source>
</evidence>
<dbReference type="Proteomes" id="UP000494040">
    <property type="component" value="Unassembled WGS sequence"/>
</dbReference>
<evidence type="ECO:0000313" key="4">
    <source>
        <dbReference type="EnsemblMetazoa" id="XP_014248682.1"/>
    </source>
</evidence>
<feature type="region of interest" description="Disordered" evidence="2">
    <location>
        <begin position="1"/>
        <end position="74"/>
    </location>
</feature>
<dbReference type="PROSITE" id="PS50222">
    <property type="entry name" value="EF_HAND_2"/>
    <property type="match status" value="1"/>
</dbReference>
<evidence type="ECO:0000256" key="2">
    <source>
        <dbReference type="SAM" id="MobiDB-lite"/>
    </source>
</evidence>
<evidence type="ECO:0000259" key="3">
    <source>
        <dbReference type="PROSITE" id="PS50222"/>
    </source>
</evidence>
<dbReference type="InterPro" id="IPR018247">
    <property type="entry name" value="EF_Hand_1_Ca_BS"/>
</dbReference>
<reference evidence="4" key="1">
    <citation type="submission" date="2022-01" db="UniProtKB">
        <authorList>
            <consortium name="EnsemblMetazoa"/>
        </authorList>
    </citation>
    <scope>IDENTIFICATION</scope>
</reference>
<proteinExistence type="predicted"/>
<organism evidence="4 5">
    <name type="scientific">Cimex lectularius</name>
    <name type="common">Bed bug</name>
    <name type="synonym">Acanthia lectularia</name>
    <dbReference type="NCBI Taxonomy" id="79782"/>
    <lineage>
        <taxon>Eukaryota</taxon>
        <taxon>Metazoa</taxon>
        <taxon>Ecdysozoa</taxon>
        <taxon>Arthropoda</taxon>
        <taxon>Hexapoda</taxon>
        <taxon>Insecta</taxon>
        <taxon>Pterygota</taxon>
        <taxon>Neoptera</taxon>
        <taxon>Paraneoptera</taxon>
        <taxon>Hemiptera</taxon>
        <taxon>Heteroptera</taxon>
        <taxon>Panheteroptera</taxon>
        <taxon>Cimicomorpha</taxon>
        <taxon>Cimicidae</taxon>
        <taxon>Cimex</taxon>
    </lineage>
</organism>
<dbReference type="InterPro" id="IPR011992">
    <property type="entry name" value="EF-hand-dom_pair"/>
</dbReference>
<dbReference type="PROSITE" id="PS00018">
    <property type="entry name" value="EF_HAND_1"/>
    <property type="match status" value="2"/>
</dbReference>
<sequence length="391" mass="44844">MQQQDTGSTPVEPRGLEVKVEGPGSVKRRTSKEDKKVNFAEGVTSARELSKRDSQRELTAPRASLGEDGSPKSQRKFISTWKMACDKTKDRTKELLKRWRTMPEGAQDGDESRLPVHEVDSNSGDQGWSVHVWATWVKRFPAGDESLDSEKKKELILTEVQKEKLSHLFAHCFDMDRDDIISLQDFESFTERLRHYADWSTNCGEYLILEQVQQGFVDTFILPIREESTENTLVDIDRLFLSLEEWLYLWSELLTDVKNMHELPIWLQFLPKVLFRAMDKSCDGIINKEELASFYSSVIGFPTQKVNEVIDLAFKSMTSNGDTKLTYNTFRLCFANFIFGRFPNGPGSYIFGHCPKQPPQFPIDYSAMNTPPGELELYSFDSKSNRSSIVV</sequence>
<dbReference type="GO" id="GO:0005509">
    <property type="term" value="F:calcium ion binding"/>
    <property type="evidence" value="ECO:0007669"/>
    <property type="project" value="InterPro"/>
</dbReference>
<dbReference type="EnsemblMetazoa" id="XM_014393196.2">
    <property type="protein sequence ID" value="XP_014248682.1"/>
    <property type="gene ID" value="LOC106666188"/>
</dbReference>
<protein>
    <recommendedName>
        <fullName evidence="3">EF-hand domain-containing protein</fullName>
    </recommendedName>
</protein>
<dbReference type="GeneID" id="106666188"/>